<evidence type="ECO:0008006" key="4">
    <source>
        <dbReference type="Google" id="ProtNLM"/>
    </source>
</evidence>
<protein>
    <recommendedName>
        <fullName evidence="4">Maturase K</fullName>
    </recommendedName>
</protein>
<gene>
    <name evidence="1" type="ORF">LITE_LOCUS37923</name>
    <name evidence="2" type="ORF">LITE_LOCUS39343</name>
</gene>
<reference evidence="2" key="1">
    <citation type="submission" date="2022-08" db="EMBL/GenBank/DDBJ databases">
        <authorList>
            <person name="Gutierrez-Valencia J."/>
        </authorList>
    </citation>
    <scope>NUCLEOTIDE SEQUENCE</scope>
</reference>
<dbReference type="EMBL" id="CAMGYJ010000009">
    <property type="protein sequence ID" value="CAI0472690.1"/>
    <property type="molecule type" value="Genomic_DNA"/>
</dbReference>
<dbReference type="EMBL" id="CAMGYJ010000008">
    <property type="protein sequence ID" value="CAI0468732.1"/>
    <property type="molecule type" value="Genomic_DNA"/>
</dbReference>
<evidence type="ECO:0000313" key="3">
    <source>
        <dbReference type="Proteomes" id="UP001154282"/>
    </source>
</evidence>
<accession>A0AAV0PP24</accession>
<evidence type="ECO:0000313" key="2">
    <source>
        <dbReference type="EMBL" id="CAI0472690.1"/>
    </source>
</evidence>
<dbReference type="AlphaFoldDB" id="A0AAV0PP24"/>
<keyword evidence="3" id="KW-1185">Reference proteome</keyword>
<name>A0AAV0PP24_9ROSI</name>
<sequence length="72" mass="8380">MWCIDVQVMLALWINQKLEYLYYNFWRGQLIGSSNSRKHICAFELGPVSLILLHLTSHSSYLNEVETIGATY</sequence>
<evidence type="ECO:0000313" key="1">
    <source>
        <dbReference type="EMBL" id="CAI0468732.1"/>
    </source>
</evidence>
<organism evidence="2 3">
    <name type="scientific">Linum tenue</name>
    <dbReference type="NCBI Taxonomy" id="586396"/>
    <lineage>
        <taxon>Eukaryota</taxon>
        <taxon>Viridiplantae</taxon>
        <taxon>Streptophyta</taxon>
        <taxon>Embryophyta</taxon>
        <taxon>Tracheophyta</taxon>
        <taxon>Spermatophyta</taxon>
        <taxon>Magnoliopsida</taxon>
        <taxon>eudicotyledons</taxon>
        <taxon>Gunneridae</taxon>
        <taxon>Pentapetalae</taxon>
        <taxon>rosids</taxon>
        <taxon>fabids</taxon>
        <taxon>Malpighiales</taxon>
        <taxon>Linaceae</taxon>
        <taxon>Linum</taxon>
    </lineage>
</organism>
<comment type="caution">
    <text evidence="2">The sequence shown here is derived from an EMBL/GenBank/DDBJ whole genome shotgun (WGS) entry which is preliminary data.</text>
</comment>
<proteinExistence type="predicted"/>
<dbReference type="Proteomes" id="UP001154282">
    <property type="component" value="Unassembled WGS sequence"/>
</dbReference>